<dbReference type="GO" id="GO:0008017">
    <property type="term" value="F:microtubule binding"/>
    <property type="evidence" value="ECO:0007669"/>
    <property type="project" value="InterPro"/>
</dbReference>
<comment type="similarity">
    <text evidence="4 5">Belongs to the TRAFAC class myosin-kinesin ATPase superfamily. Kinesin family.</text>
</comment>
<feature type="coiled-coil region" evidence="6">
    <location>
        <begin position="186"/>
        <end position="213"/>
    </location>
</feature>
<comment type="caution">
    <text evidence="4">Lacks conserved residue(s) required for the propagation of feature annotation.</text>
</comment>
<dbReference type="SMART" id="SM00129">
    <property type="entry name" value="KISc"/>
    <property type="match status" value="1"/>
</dbReference>
<keyword evidence="6" id="KW-0175">Coiled coil</keyword>
<keyword evidence="10" id="KW-1185">Reference proteome</keyword>
<dbReference type="InterPro" id="IPR036961">
    <property type="entry name" value="Kinesin_motor_dom_sf"/>
</dbReference>
<dbReference type="InterPro" id="IPR027417">
    <property type="entry name" value="P-loop_NTPase"/>
</dbReference>
<dbReference type="PRINTS" id="PR00380">
    <property type="entry name" value="KINESINHEAVY"/>
</dbReference>
<name>A0AAV3RHG0_LITER</name>
<dbReference type="GO" id="GO:0003777">
    <property type="term" value="F:microtubule motor activity"/>
    <property type="evidence" value="ECO:0007669"/>
    <property type="project" value="InterPro"/>
</dbReference>
<reference evidence="9 10" key="1">
    <citation type="submission" date="2024-01" db="EMBL/GenBank/DDBJ databases">
        <title>The complete chloroplast genome sequence of Lithospermum erythrorhizon: insights into the phylogenetic relationship among Boraginaceae species and the maternal lineages of purple gromwells.</title>
        <authorList>
            <person name="Okada T."/>
            <person name="Watanabe K."/>
        </authorList>
    </citation>
    <scope>NUCLEOTIDE SEQUENCE [LARGE SCALE GENOMIC DNA]</scope>
</reference>
<accession>A0AAV3RHG0</accession>
<dbReference type="PROSITE" id="PS00411">
    <property type="entry name" value="KINESIN_MOTOR_1"/>
    <property type="match status" value="1"/>
</dbReference>
<dbReference type="InterPro" id="IPR001752">
    <property type="entry name" value="Kinesin_motor_dom"/>
</dbReference>
<evidence type="ECO:0000256" key="1">
    <source>
        <dbReference type="ARBA" id="ARBA00022741"/>
    </source>
</evidence>
<feature type="domain" description="Kinesin motor" evidence="8">
    <location>
        <begin position="1"/>
        <end position="171"/>
    </location>
</feature>
<dbReference type="Proteomes" id="UP001454036">
    <property type="component" value="Unassembled WGS sequence"/>
</dbReference>
<evidence type="ECO:0000313" key="9">
    <source>
        <dbReference type="EMBL" id="GAA0175690.1"/>
    </source>
</evidence>
<feature type="region of interest" description="Disordered" evidence="7">
    <location>
        <begin position="485"/>
        <end position="511"/>
    </location>
</feature>
<evidence type="ECO:0000256" key="6">
    <source>
        <dbReference type="SAM" id="Coils"/>
    </source>
</evidence>
<dbReference type="GO" id="GO:0007018">
    <property type="term" value="P:microtubule-based movement"/>
    <property type="evidence" value="ECO:0007669"/>
    <property type="project" value="InterPro"/>
</dbReference>
<dbReference type="GO" id="GO:0005874">
    <property type="term" value="C:microtubule"/>
    <property type="evidence" value="ECO:0007669"/>
    <property type="project" value="UniProtKB-KW"/>
</dbReference>
<dbReference type="Gene3D" id="3.40.850.10">
    <property type="entry name" value="Kinesin motor domain"/>
    <property type="match status" value="1"/>
</dbReference>
<dbReference type="PROSITE" id="PS50067">
    <property type="entry name" value="KINESIN_MOTOR_2"/>
    <property type="match status" value="1"/>
</dbReference>
<dbReference type="SUPFAM" id="SSF52540">
    <property type="entry name" value="P-loop containing nucleoside triphosphate hydrolases"/>
    <property type="match status" value="1"/>
</dbReference>
<sequence length="637" mass="71990">MPSSFGIVSCIQVNSADRILELLNLGNSRRKTESTEVNETSSRSHAVLEISVIRKQNHKYSNQVIRGKLALVDLAGSERASETNSGGQKLRDGANINRSLLALANCINALGKQQKKGLAYVPYRNSKLTRILKDGLSGNSQTIMIATISPAANQYHHTVNTLKYADRAKEIKTHIQKNVGTIHNNVSDYHRMIDSLQNEVSQLKKELSEKESQLNAKPTEKSADDKLCWFNELSQEISENVQERINLQKALFEIEETNVQNRRELRYLDGAIAKQQIVEKDGAVVVALQARRRLILDNVRDNDELGVNYQKEIEENEKRRFQLQEMIEEGINNNKNETYLGILSQYRLLGIANTELQFEMAMRDQIINNQREAQRNLWNLLLSLGLDEKQIFELGAKQGIKIEDCSVTPEVHLPSRRLSPDLENGRQTDCTSFSFSVWNGRSCTGPSCISPQQLEFSSKSVSSECLKLPPTLCREEHHSSYYYTSHNHPSSAYTRPARSQNWSNLSSSPHGYSDKYPCDRRHSYQDLISQFSPCNQNGVPDPLIAANFRQEEPQGAWKRTRPSLPPAGQSEEPFRGMRAHHNVTDRFQVDCGSLSKGISSLNSNLILPKPPPNNPHGSRSLPSTAAFMQIFHWPNDK</sequence>
<feature type="region of interest" description="Disordered" evidence="7">
    <location>
        <begin position="552"/>
        <end position="573"/>
    </location>
</feature>
<evidence type="ECO:0000259" key="8">
    <source>
        <dbReference type="PROSITE" id="PS50067"/>
    </source>
</evidence>
<evidence type="ECO:0000256" key="5">
    <source>
        <dbReference type="RuleBase" id="RU000394"/>
    </source>
</evidence>
<keyword evidence="2 5" id="KW-0067">ATP-binding</keyword>
<keyword evidence="5" id="KW-0493">Microtubule</keyword>
<dbReference type="GO" id="GO:0005524">
    <property type="term" value="F:ATP binding"/>
    <property type="evidence" value="ECO:0007669"/>
    <property type="project" value="UniProtKB-KW"/>
</dbReference>
<evidence type="ECO:0000313" key="10">
    <source>
        <dbReference type="Proteomes" id="UP001454036"/>
    </source>
</evidence>
<gene>
    <name evidence="9" type="ORF">LIER_28814</name>
</gene>
<dbReference type="Pfam" id="PF00225">
    <property type="entry name" value="Kinesin"/>
    <property type="match status" value="1"/>
</dbReference>
<dbReference type="InterPro" id="IPR027640">
    <property type="entry name" value="Kinesin-like_fam"/>
</dbReference>
<evidence type="ECO:0000256" key="4">
    <source>
        <dbReference type="PROSITE-ProRule" id="PRU00283"/>
    </source>
</evidence>
<feature type="compositionally biased region" description="Polar residues" evidence="7">
    <location>
        <begin position="497"/>
        <end position="510"/>
    </location>
</feature>
<protein>
    <recommendedName>
        <fullName evidence="5">Kinesin-like protein</fullName>
    </recommendedName>
</protein>
<evidence type="ECO:0000256" key="7">
    <source>
        <dbReference type="SAM" id="MobiDB-lite"/>
    </source>
</evidence>
<dbReference type="InterPro" id="IPR019821">
    <property type="entry name" value="Kinesin_motor_CS"/>
</dbReference>
<comment type="caution">
    <text evidence="9">The sequence shown here is derived from an EMBL/GenBank/DDBJ whole genome shotgun (WGS) entry which is preliminary data.</text>
</comment>
<dbReference type="PANTHER" id="PTHR47968">
    <property type="entry name" value="CENTROMERE PROTEIN E"/>
    <property type="match status" value="1"/>
</dbReference>
<evidence type="ECO:0000256" key="2">
    <source>
        <dbReference type="ARBA" id="ARBA00022840"/>
    </source>
</evidence>
<keyword evidence="3 5" id="KW-0505">Motor protein</keyword>
<dbReference type="PANTHER" id="PTHR47968:SF29">
    <property type="entry name" value="KINESIN-LIKE PROTEIN"/>
    <property type="match status" value="1"/>
</dbReference>
<dbReference type="AlphaFoldDB" id="A0AAV3RHG0"/>
<organism evidence="9 10">
    <name type="scientific">Lithospermum erythrorhizon</name>
    <name type="common">Purple gromwell</name>
    <name type="synonym">Lithospermum officinale var. erythrorhizon</name>
    <dbReference type="NCBI Taxonomy" id="34254"/>
    <lineage>
        <taxon>Eukaryota</taxon>
        <taxon>Viridiplantae</taxon>
        <taxon>Streptophyta</taxon>
        <taxon>Embryophyta</taxon>
        <taxon>Tracheophyta</taxon>
        <taxon>Spermatophyta</taxon>
        <taxon>Magnoliopsida</taxon>
        <taxon>eudicotyledons</taxon>
        <taxon>Gunneridae</taxon>
        <taxon>Pentapetalae</taxon>
        <taxon>asterids</taxon>
        <taxon>lamiids</taxon>
        <taxon>Boraginales</taxon>
        <taxon>Boraginaceae</taxon>
        <taxon>Boraginoideae</taxon>
        <taxon>Lithospermeae</taxon>
        <taxon>Lithospermum</taxon>
    </lineage>
</organism>
<keyword evidence="1 5" id="KW-0547">Nucleotide-binding</keyword>
<proteinExistence type="inferred from homology"/>
<dbReference type="EMBL" id="BAABME010009722">
    <property type="protein sequence ID" value="GAA0175690.1"/>
    <property type="molecule type" value="Genomic_DNA"/>
</dbReference>
<evidence type="ECO:0000256" key="3">
    <source>
        <dbReference type="ARBA" id="ARBA00023175"/>
    </source>
</evidence>